<gene>
    <name evidence="1" type="ORF">Tdes44962_MAKER08286</name>
</gene>
<proteinExistence type="predicted"/>
<dbReference type="EMBL" id="RIBY02000746">
    <property type="protein sequence ID" value="KAH9838137.1"/>
    <property type="molecule type" value="Genomic_DNA"/>
</dbReference>
<reference evidence="1 2" key="1">
    <citation type="journal article" date="2018" name="IMA Fungus">
        <title>IMA Genome-F 10: Nine draft genome sequences of Claviceps purpurea s.lat., including C. arundinis, C. humidiphila, and C. cf. spartinae, pseudomolecules for the pitch canker pathogen Fusarium circinatum, draft genome of Davidsoniella eucalypti, Grosmannia galeiformis, Quambalaria eucalypti, and Teratosphaeria destructans.</title>
        <authorList>
            <person name="Wingfield B.D."/>
            <person name="Liu M."/>
            <person name="Nguyen H.D."/>
            <person name="Lane F.A."/>
            <person name="Morgan S.W."/>
            <person name="De Vos L."/>
            <person name="Wilken P.M."/>
            <person name="Duong T.A."/>
            <person name="Aylward J."/>
            <person name="Coetzee M.P."/>
            <person name="Dadej K."/>
            <person name="De Beer Z.W."/>
            <person name="Findlay W."/>
            <person name="Havenga M."/>
            <person name="Kolarik M."/>
            <person name="Menzies J.G."/>
            <person name="Naidoo K."/>
            <person name="Pochopski O."/>
            <person name="Shoukouhi P."/>
            <person name="Santana Q.C."/>
            <person name="Seifert K.A."/>
            <person name="Soal N."/>
            <person name="Steenkamp E.T."/>
            <person name="Tatham C.T."/>
            <person name="van der Nest M.A."/>
            <person name="Wingfield M.J."/>
        </authorList>
    </citation>
    <scope>NUCLEOTIDE SEQUENCE [LARGE SCALE GENOMIC DNA]</scope>
    <source>
        <strain evidence="1">CMW44962</strain>
    </source>
</reference>
<evidence type="ECO:0000313" key="2">
    <source>
        <dbReference type="Proteomes" id="UP001138500"/>
    </source>
</evidence>
<dbReference type="AlphaFoldDB" id="A0A9W7SXM3"/>
<reference evidence="1 2" key="2">
    <citation type="journal article" date="2021" name="Curr. Genet.">
        <title>Genetic response to nitrogen starvation in the aggressive Eucalyptus foliar pathogen Teratosphaeria destructans.</title>
        <authorList>
            <person name="Havenga M."/>
            <person name="Wingfield B.D."/>
            <person name="Wingfield M.J."/>
            <person name="Dreyer L.L."/>
            <person name="Roets F."/>
            <person name="Aylward J."/>
        </authorList>
    </citation>
    <scope>NUCLEOTIDE SEQUENCE [LARGE SCALE GENOMIC DNA]</scope>
    <source>
        <strain evidence="1">CMW44962</strain>
    </source>
</reference>
<accession>A0A9W7SXM3</accession>
<comment type="caution">
    <text evidence="1">The sequence shown here is derived from an EMBL/GenBank/DDBJ whole genome shotgun (WGS) entry which is preliminary data.</text>
</comment>
<organism evidence="1 2">
    <name type="scientific">Teratosphaeria destructans</name>
    <dbReference type="NCBI Taxonomy" id="418781"/>
    <lineage>
        <taxon>Eukaryota</taxon>
        <taxon>Fungi</taxon>
        <taxon>Dikarya</taxon>
        <taxon>Ascomycota</taxon>
        <taxon>Pezizomycotina</taxon>
        <taxon>Dothideomycetes</taxon>
        <taxon>Dothideomycetidae</taxon>
        <taxon>Mycosphaerellales</taxon>
        <taxon>Teratosphaeriaceae</taxon>
        <taxon>Teratosphaeria</taxon>
    </lineage>
</organism>
<protein>
    <submittedName>
        <fullName evidence="1">Uncharacterized protein</fullName>
    </submittedName>
</protein>
<sequence>MIFVPLLLAPRGKIWLSEGRVRTFGDDIEAVKNARSLAATCRKIRQETVPVFYGSNDFLWSVDGLYTLCPQGVHFEVTTFALWLRRLGATSQLVRICKIWLGNWDPSDHYQGLGGNGGLQIAHVASGFWKVVRATNVRLEVGFFLSWFSRSARLGWTDHVVIQMPFRLDAATLLHSELAAVERAICTESRTPEEQRHLDESADLSLMGLEKMLTAIKRLQDA</sequence>
<evidence type="ECO:0000313" key="1">
    <source>
        <dbReference type="EMBL" id="KAH9838137.1"/>
    </source>
</evidence>
<name>A0A9W7SXM3_9PEZI</name>
<keyword evidence="2" id="KW-1185">Reference proteome</keyword>
<dbReference type="Proteomes" id="UP001138500">
    <property type="component" value="Unassembled WGS sequence"/>
</dbReference>